<name>A0A229UMV1_9BACL</name>
<proteinExistence type="predicted"/>
<dbReference type="AlphaFoldDB" id="A0A229UMV1"/>
<sequence length="292" mass="32737">MDPTEVPARLQEIIFAFPDNTRQERTWNRTFGRLLAGIPGQKGLRFEPEPHGALPMTSFRTTASAFPSIRLLTDVPIEAVTGKLLISSRSEPIESPGTLEAKGELEESETAASKETLPIEALYSRLQGHLAAIDHTGVNLPVQSIEPSKWEGLIRSLAAVTNLYRYPGEAWPFIIPATEAEFYQDITNFTPVRIPKFEWVFDAYTALPLFQFALVTDLSRQELEEAFPAPYGFAIPGLDSIFRSVRVDSPWKDGLEIRIDLYYRRSEGDPTDWETGKWLITDGGRIPPLSSL</sequence>
<organism evidence="1 2">
    <name type="scientific">Paenibacillus rigui</name>
    <dbReference type="NCBI Taxonomy" id="554312"/>
    <lineage>
        <taxon>Bacteria</taxon>
        <taxon>Bacillati</taxon>
        <taxon>Bacillota</taxon>
        <taxon>Bacilli</taxon>
        <taxon>Bacillales</taxon>
        <taxon>Paenibacillaceae</taxon>
        <taxon>Paenibacillus</taxon>
    </lineage>
</organism>
<reference evidence="1 2" key="1">
    <citation type="submission" date="2017-07" db="EMBL/GenBank/DDBJ databases">
        <title>Genome sequencing and assembly of Paenibacillus rigui.</title>
        <authorList>
            <person name="Mayilraj S."/>
        </authorList>
    </citation>
    <scope>NUCLEOTIDE SEQUENCE [LARGE SCALE GENOMIC DNA]</scope>
    <source>
        <strain evidence="1 2">JCM 16352</strain>
    </source>
</reference>
<protein>
    <submittedName>
        <fullName evidence="1">Uncharacterized protein</fullName>
    </submittedName>
</protein>
<accession>A0A229UMV1</accession>
<keyword evidence="2" id="KW-1185">Reference proteome</keyword>
<dbReference type="OrthoDB" id="2933939at2"/>
<gene>
    <name evidence="1" type="ORF">CF651_18065</name>
</gene>
<evidence type="ECO:0000313" key="1">
    <source>
        <dbReference type="EMBL" id="OXM84817.1"/>
    </source>
</evidence>
<evidence type="ECO:0000313" key="2">
    <source>
        <dbReference type="Proteomes" id="UP000215509"/>
    </source>
</evidence>
<dbReference type="EMBL" id="NMQW01000025">
    <property type="protein sequence ID" value="OXM84817.1"/>
    <property type="molecule type" value="Genomic_DNA"/>
</dbReference>
<comment type="caution">
    <text evidence="1">The sequence shown here is derived from an EMBL/GenBank/DDBJ whole genome shotgun (WGS) entry which is preliminary data.</text>
</comment>
<dbReference type="Proteomes" id="UP000215509">
    <property type="component" value="Unassembled WGS sequence"/>
</dbReference>